<comment type="caution">
    <text evidence="1">The sequence shown here is derived from an EMBL/GenBank/DDBJ whole genome shotgun (WGS) entry which is preliminary data.</text>
</comment>
<evidence type="ECO:0000313" key="2">
    <source>
        <dbReference type="Proteomes" id="UP000316208"/>
    </source>
</evidence>
<dbReference type="Gene3D" id="2.120.10.30">
    <property type="entry name" value="TolB, C-terminal domain"/>
    <property type="match status" value="1"/>
</dbReference>
<dbReference type="InterPro" id="IPR011042">
    <property type="entry name" value="6-blade_b-propeller_TolB-like"/>
</dbReference>
<reference evidence="1 2" key="1">
    <citation type="submission" date="2018-03" db="EMBL/GenBank/DDBJ databases">
        <title>Aerobic endospore-forming bacteria genome sequencing and assembly.</title>
        <authorList>
            <person name="Cavalcante D.A."/>
            <person name="Driks A."/>
            <person name="Putonti C."/>
            <person name="De-Souza M.T."/>
        </authorList>
    </citation>
    <scope>NUCLEOTIDE SEQUENCE [LARGE SCALE GENOMIC DNA]</scope>
    <source>
        <strain evidence="1 2">SDF0028</strain>
    </source>
</reference>
<dbReference type="EMBL" id="SADY01000007">
    <property type="protein sequence ID" value="TQR42672.1"/>
    <property type="molecule type" value="Genomic_DNA"/>
</dbReference>
<gene>
    <name evidence="1" type="ORF">C7Y44_21830</name>
</gene>
<dbReference type="SUPFAM" id="SSF82171">
    <property type="entry name" value="DPP6 N-terminal domain-like"/>
    <property type="match status" value="1"/>
</dbReference>
<evidence type="ECO:0000313" key="1">
    <source>
        <dbReference type="EMBL" id="TQR42672.1"/>
    </source>
</evidence>
<accession>A0ABY3AJL2</accession>
<keyword evidence="2" id="KW-1185">Reference proteome</keyword>
<dbReference type="Proteomes" id="UP000316208">
    <property type="component" value="Unassembled WGS sequence"/>
</dbReference>
<proteinExistence type="predicted"/>
<protein>
    <submittedName>
        <fullName evidence="1">Uncharacterized protein</fullName>
    </submittedName>
</protein>
<organism evidence="1 2">
    <name type="scientific">Paenibacillus popilliae</name>
    <name type="common">Bacillus popilliae</name>
    <dbReference type="NCBI Taxonomy" id="78057"/>
    <lineage>
        <taxon>Bacteria</taxon>
        <taxon>Bacillati</taxon>
        <taxon>Bacillota</taxon>
        <taxon>Bacilli</taxon>
        <taxon>Bacillales</taxon>
        <taxon>Paenibacillaceae</taxon>
        <taxon>Paenibacillus</taxon>
    </lineage>
</organism>
<dbReference type="RefSeq" id="WP_142545595.1">
    <property type="nucleotide sequence ID" value="NZ_SADY01000007.1"/>
</dbReference>
<sequence length="253" mass="29085">MIMQQVNPTETPMYKFNLQTDALLPFHNNFFEPHYSVNNGNKLLAVIQNGDEQDIYEIEDDNASYSKREKIIAGKNIQFPKSIPDRHAISFIEEGELKVYDRDTGALTSIASLDSGYLYYDWLDSNRVLFTAQDEQKSPHIMSFNLTNHQLDEYKSNASNPSLSYNKKYIAYQQSNETNVVHIDSITGNDHSTIQFDTQGVLPYKPSPDGKYLLTNMYMYTNSISNVVIIHIPTTKIKTLLRSTWAGYLDWKL</sequence>
<name>A0ABY3AJL2_PAEPP</name>